<dbReference type="InParanoid" id="I7LXC6"/>
<evidence type="ECO:0000256" key="3">
    <source>
        <dbReference type="ARBA" id="ARBA00022741"/>
    </source>
</evidence>
<dbReference type="PANTHER" id="PTHR47969:SF15">
    <property type="entry name" value="CHROMOSOME-ASSOCIATED KINESIN KIF4A-RELATED"/>
    <property type="match status" value="1"/>
</dbReference>
<feature type="binding site" evidence="6">
    <location>
        <begin position="107"/>
        <end position="114"/>
    </location>
    <ligand>
        <name>ATP</name>
        <dbReference type="ChEBI" id="CHEBI:30616"/>
    </ligand>
</feature>
<feature type="region of interest" description="Disordered" evidence="8">
    <location>
        <begin position="922"/>
        <end position="995"/>
    </location>
</feature>
<dbReference type="InterPro" id="IPR027640">
    <property type="entry name" value="Kinesin-like_fam"/>
</dbReference>
<feature type="region of interest" description="Disordered" evidence="8">
    <location>
        <begin position="1091"/>
        <end position="1205"/>
    </location>
</feature>
<feature type="region of interest" description="Disordered" evidence="8">
    <location>
        <begin position="852"/>
        <end position="888"/>
    </location>
</feature>
<feature type="compositionally biased region" description="Low complexity" evidence="8">
    <location>
        <begin position="1188"/>
        <end position="1205"/>
    </location>
</feature>
<dbReference type="STRING" id="312017.I7LXC6"/>
<evidence type="ECO:0000256" key="2">
    <source>
        <dbReference type="ARBA" id="ARBA00022490"/>
    </source>
</evidence>
<evidence type="ECO:0000256" key="1">
    <source>
        <dbReference type="ARBA" id="ARBA00004496"/>
    </source>
</evidence>
<feature type="region of interest" description="Disordered" evidence="8">
    <location>
        <begin position="786"/>
        <end position="805"/>
    </location>
</feature>
<evidence type="ECO:0000256" key="8">
    <source>
        <dbReference type="SAM" id="MobiDB-lite"/>
    </source>
</evidence>
<dbReference type="FunCoup" id="I7LXC6">
    <property type="interactions" value="4"/>
</dbReference>
<organism evidence="10 11">
    <name type="scientific">Tetrahymena thermophila (strain SB210)</name>
    <dbReference type="NCBI Taxonomy" id="312017"/>
    <lineage>
        <taxon>Eukaryota</taxon>
        <taxon>Sar</taxon>
        <taxon>Alveolata</taxon>
        <taxon>Ciliophora</taxon>
        <taxon>Intramacronucleata</taxon>
        <taxon>Oligohymenophorea</taxon>
        <taxon>Hymenostomatida</taxon>
        <taxon>Tetrahymenina</taxon>
        <taxon>Tetrahymenidae</taxon>
        <taxon>Tetrahymena</taxon>
    </lineage>
</organism>
<gene>
    <name evidence="10" type="ORF">TTHERM_00301900</name>
</gene>
<dbReference type="eggNOG" id="KOG0242">
    <property type="taxonomic scope" value="Eukaryota"/>
</dbReference>
<dbReference type="AlphaFoldDB" id="I7LXC6"/>
<name>I7LXC6_TETTS</name>
<dbReference type="EMBL" id="GG662449">
    <property type="protein sequence ID" value="EAS04373.2"/>
    <property type="molecule type" value="Genomic_DNA"/>
</dbReference>
<feature type="coiled-coil region" evidence="7">
    <location>
        <begin position="411"/>
        <end position="445"/>
    </location>
</feature>
<reference evidence="11" key="1">
    <citation type="journal article" date="2006" name="PLoS Biol.">
        <title>Macronuclear genome sequence of the ciliate Tetrahymena thermophila, a model eukaryote.</title>
        <authorList>
            <person name="Eisen J.A."/>
            <person name="Coyne R.S."/>
            <person name="Wu M."/>
            <person name="Wu D."/>
            <person name="Thiagarajan M."/>
            <person name="Wortman J.R."/>
            <person name="Badger J.H."/>
            <person name="Ren Q."/>
            <person name="Amedeo P."/>
            <person name="Jones K.M."/>
            <person name="Tallon L.J."/>
            <person name="Delcher A.L."/>
            <person name="Salzberg S.L."/>
            <person name="Silva J.C."/>
            <person name="Haas B.J."/>
            <person name="Majoros W.H."/>
            <person name="Farzad M."/>
            <person name="Carlton J.M."/>
            <person name="Smith R.K. Jr."/>
            <person name="Garg J."/>
            <person name="Pearlman R.E."/>
            <person name="Karrer K.M."/>
            <person name="Sun L."/>
            <person name="Manning G."/>
            <person name="Elde N.C."/>
            <person name="Turkewitz A.P."/>
            <person name="Asai D.J."/>
            <person name="Wilkes D.E."/>
            <person name="Wang Y."/>
            <person name="Cai H."/>
            <person name="Collins K."/>
            <person name="Stewart B.A."/>
            <person name="Lee S.R."/>
            <person name="Wilamowska K."/>
            <person name="Weinberg Z."/>
            <person name="Ruzzo W.L."/>
            <person name="Wloga D."/>
            <person name="Gaertig J."/>
            <person name="Frankel J."/>
            <person name="Tsao C.-C."/>
            <person name="Gorovsky M.A."/>
            <person name="Keeling P.J."/>
            <person name="Waller R.F."/>
            <person name="Patron N.J."/>
            <person name="Cherry J.M."/>
            <person name="Stover N.A."/>
            <person name="Krieger C.J."/>
            <person name="del Toro C."/>
            <person name="Ryder H.F."/>
            <person name="Williamson S.C."/>
            <person name="Barbeau R.A."/>
            <person name="Hamilton E.P."/>
            <person name="Orias E."/>
        </authorList>
    </citation>
    <scope>NUCLEOTIDE SEQUENCE [LARGE SCALE GENOMIC DNA]</scope>
    <source>
        <strain evidence="11">SB210</strain>
    </source>
</reference>
<keyword evidence="6" id="KW-0505">Motor protein</keyword>
<feature type="region of interest" description="Disordered" evidence="8">
    <location>
        <begin position="815"/>
        <end position="835"/>
    </location>
</feature>
<dbReference type="Gene3D" id="3.40.850.10">
    <property type="entry name" value="Kinesin motor domain"/>
    <property type="match status" value="1"/>
</dbReference>
<keyword evidence="2" id="KW-0963">Cytoplasm</keyword>
<evidence type="ECO:0000256" key="4">
    <source>
        <dbReference type="ARBA" id="ARBA00022840"/>
    </source>
</evidence>
<keyword evidence="11" id="KW-1185">Reference proteome</keyword>
<dbReference type="InterPro" id="IPR027417">
    <property type="entry name" value="P-loop_NTPase"/>
</dbReference>
<dbReference type="GO" id="GO:0007052">
    <property type="term" value="P:mitotic spindle organization"/>
    <property type="evidence" value="ECO:0007669"/>
    <property type="project" value="TreeGrafter"/>
</dbReference>
<dbReference type="GO" id="GO:0005524">
    <property type="term" value="F:ATP binding"/>
    <property type="evidence" value="ECO:0007669"/>
    <property type="project" value="UniProtKB-UniRule"/>
</dbReference>
<feature type="compositionally biased region" description="Polar residues" evidence="8">
    <location>
        <begin position="1177"/>
        <end position="1187"/>
    </location>
</feature>
<feature type="compositionally biased region" description="Low complexity" evidence="8">
    <location>
        <begin position="952"/>
        <end position="967"/>
    </location>
</feature>
<dbReference type="GO" id="GO:0005737">
    <property type="term" value="C:cytoplasm"/>
    <property type="evidence" value="ECO:0007669"/>
    <property type="project" value="UniProtKB-SubCell"/>
</dbReference>
<feature type="compositionally biased region" description="Polar residues" evidence="8">
    <location>
        <begin position="1104"/>
        <end position="1141"/>
    </location>
</feature>
<dbReference type="GO" id="GO:0051231">
    <property type="term" value="P:spindle elongation"/>
    <property type="evidence" value="ECO:0007669"/>
    <property type="project" value="TreeGrafter"/>
</dbReference>
<feature type="coiled-coil region" evidence="7">
    <location>
        <begin position="553"/>
        <end position="657"/>
    </location>
</feature>
<sequence>MSNQTNNQGSAKGGENSNFHVCVRVRPTSSPSFDNQGHVEGIKYIRAGPENSILLVQPHSTQGDKVFIYDQVFDHKSNTKQIFDGVVLPTISESLFKGFSHTILVYGMTGAGKTFTMFGENFEESTQTVQISLNQQQQQENNRASQNAADLEVDGPLKKDPNDAASNECKGGLVSETVKYVLANQTQSSKVKLKMSYLEIYNECIRDLLSHETLTAENLMILEDPDKGVYCPLLSEREISTLDQITSFIKSGNKRRVMASTKLNQFSSRSHAIIQLSIEIELCNDGQKTTFLTPKLYMVDLAGSERAAATESKGIRFKEGANINKSLLSLGNCITVLSSQGEKGKKHVPYRDSKLTRLLKESLGGNAKTLFIACVTPAFKFVEETINTLKYAQRAKSIQKDVYENVKQIYNQIQNETVKEMHNEIENLKELLQQQQADLLGIQNGNLDIDDETIKQLQGISSDPPTEEQVVGSIQFKTHRELFKEKFEKLSEHYEDILFRNRELEFNLAEYNQSREQNERLVHEIMDTINPAALTQKEMKYRLDKVNTLRSIIKNNDEVIIKLQKELQENENMKNMIKKELEELYDVKFIQECQQLTNFQLISAFEQEKKKLKEEITNLITNQQKQKEEQLRKELQIQNLKDEINFIKKKAVQSELQLQQTQADRQKGKARGRGKQMNLRASSIIPNTKVTPRNVSQKDVSSKYLNFQTFVPSSNISVNTVRGKSSNMGQSMFISRKSEIQEPSTNTNANTQSFKQQSMSEINLSPTSREFEEYKRKEQIIESQLKNMQKNSSQKNVQGQQPNSRTCLDQAANNTLAQSSQSATHLYSSPNRQSNHLFKSSYKSSFIDLAPHSNDHASQDNSIGKNSYDMNRDSNDMDIGSQGNPNDYLRRSELTHQQYQKIIQHTKTEEDEQIKRSSFNVDYSSQKSNGSTGNQNSVNSQFVSPKPISKVKQQYGLSSSGSSQHSKTLSKNHSKTPSYTEDKHSSSTGGLKTYQGGFAPIIESHQEQSILNMTGQGSYDNTPQNHMQNNSQKPKESRFFLENSTTNNNSSQNELLNPNSNFLFISQSQLNTPQMQDQFQQQLLYRQQMEQRGNNSSFKDDYSASKNMYQSPNTSNYKQSTQKSTPYYNSNQKISSQQTTASKNPNNNSSSTNSSINSNDNNVKVSSNQQNLPGKVNSITSLYQPTPQSGSFVSSSSSQQTQQAQLNLYGSKNSSNESPLRVQNEPQPALKIKPSFNNYMQNSATYGAVNQQVLGQGGKIPTTAITLNLDNKQQ</sequence>
<feature type="compositionally biased region" description="Polar residues" evidence="8">
    <location>
        <begin position="741"/>
        <end position="768"/>
    </location>
</feature>
<evidence type="ECO:0000256" key="5">
    <source>
        <dbReference type="ARBA" id="ARBA00023054"/>
    </source>
</evidence>
<dbReference type="PRINTS" id="PR00380">
    <property type="entry name" value="KINESINHEAVY"/>
</dbReference>
<dbReference type="SUPFAM" id="SSF52540">
    <property type="entry name" value="P-loop containing nucleoside triphosphate hydrolases"/>
    <property type="match status" value="1"/>
</dbReference>
<dbReference type="KEGG" id="tet:TTHERM_00301900"/>
<dbReference type="Pfam" id="PF00225">
    <property type="entry name" value="Kinesin"/>
    <property type="match status" value="1"/>
</dbReference>
<dbReference type="PROSITE" id="PS50067">
    <property type="entry name" value="KINESIN_MOTOR_2"/>
    <property type="match status" value="1"/>
</dbReference>
<dbReference type="InterPro" id="IPR036961">
    <property type="entry name" value="Kinesin_motor_dom_sf"/>
</dbReference>
<keyword evidence="4 6" id="KW-0067">ATP-binding</keyword>
<feature type="compositionally biased region" description="Low complexity" evidence="8">
    <location>
        <begin position="1142"/>
        <end position="1171"/>
    </location>
</feature>
<evidence type="ECO:0000259" key="9">
    <source>
        <dbReference type="PROSITE" id="PS50067"/>
    </source>
</evidence>
<evidence type="ECO:0000256" key="6">
    <source>
        <dbReference type="PROSITE-ProRule" id="PRU00283"/>
    </source>
</evidence>
<evidence type="ECO:0000313" key="10">
    <source>
        <dbReference type="EMBL" id="EAS04373.2"/>
    </source>
</evidence>
<dbReference type="GO" id="GO:0007018">
    <property type="term" value="P:microtubule-based movement"/>
    <property type="evidence" value="ECO:0007669"/>
    <property type="project" value="InterPro"/>
</dbReference>
<protein>
    <submittedName>
        <fullName evidence="10">Kinesin motor catalytic domain protein</fullName>
    </submittedName>
</protein>
<proteinExistence type="inferred from homology"/>
<feature type="compositionally biased region" description="Polar residues" evidence="8">
    <location>
        <begin position="1013"/>
        <end position="1032"/>
    </location>
</feature>
<dbReference type="RefSeq" id="XP_001024618.2">
    <property type="nucleotide sequence ID" value="XM_001024618.2"/>
</dbReference>
<feature type="compositionally biased region" description="Polar residues" evidence="8">
    <location>
        <begin position="922"/>
        <end position="943"/>
    </location>
</feature>
<feature type="region of interest" description="Disordered" evidence="8">
    <location>
        <begin position="738"/>
        <end position="774"/>
    </location>
</feature>
<evidence type="ECO:0000313" key="11">
    <source>
        <dbReference type="Proteomes" id="UP000009168"/>
    </source>
</evidence>
<keyword evidence="5 7" id="KW-0175">Coiled coil</keyword>
<dbReference type="GO" id="GO:0003777">
    <property type="term" value="F:microtubule motor activity"/>
    <property type="evidence" value="ECO:0007669"/>
    <property type="project" value="InterPro"/>
</dbReference>
<dbReference type="GeneID" id="7832443"/>
<dbReference type="Proteomes" id="UP000009168">
    <property type="component" value="Unassembled WGS sequence"/>
</dbReference>
<comment type="subcellular location">
    <subcellularLocation>
        <location evidence="1">Cytoplasm</location>
    </subcellularLocation>
</comment>
<dbReference type="PANTHER" id="PTHR47969">
    <property type="entry name" value="CHROMOSOME-ASSOCIATED KINESIN KIF4A-RELATED"/>
    <property type="match status" value="1"/>
</dbReference>
<keyword evidence="3 6" id="KW-0547">Nucleotide-binding</keyword>
<comment type="similarity">
    <text evidence="6">Belongs to the TRAFAC class myosin-kinesin ATPase superfamily. Kinesin family.</text>
</comment>
<evidence type="ECO:0000256" key="7">
    <source>
        <dbReference type="SAM" id="Coils"/>
    </source>
</evidence>
<dbReference type="GO" id="GO:0008017">
    <property type="term" value="F:microtubule binding"/>
    <property type="evidence" value="ECO:0007669"/>
    <property type="project" value="InterPro"/>
</dbReference>
<feature type="region of interest" description="Disordered" evidence="8">
    <location>
        <begin position="1013"/>
        <end position="1036"/>
    </location>
</feature>
<dbReference type="GO" id="GO:0005875">
    <property type="term" value="C:microtubule associated complex"/>
    <property type="evidence" value="ECO:0007669"/>
    <property type="project" value="TreeGrafter"/>
</dbReference>
<accession>I7LXC6</accession>
<dbReference type="InterPro" id="IPR001752">
    <property type="entry name" value="Kinesin_motor_dom"/>
</dbReference>
<dbReference type="OrthoDB" id="10545467at2759"/>
<dbReference type="CDD" id="cd00106">
    <property type="entry name" value="KISc"/>
    <property type="match status" value="1"/>
</dbReference>
<feature type="compositionally biased region" description="Polar residues" evidence="8">
    <location>
        <begin position="859"/>
        <end position="869"/>
    </location>
</feature>
<feature type="domain" description="Kinesin motor" evidence="9">
    <location>
        <begin position="18"/>
        <end position="398"/>
    </location>
</feature>
<dbReference type="SMART" id="SM00129">
    <property type="entry name" value="KISc"/>
    <property type="match status" value="1"/>
</dbReference>